<organism evidence="1 2">
    <name type="scientific">Tabrizicola oligotrophica</name>
    <dbReference type="NCBI Taxonomy" id="2710650"/>
    <lineage>
        <taxon>Bacteria</taxon>
        <taxon>Pseudomonadati</taxon>
        <taxon>Pseudomonadota</taxon>
        <taxon>Alphaproteobacteria</taxon>
        <taxon>Rhodobacterales</taxon>
        <taxon>Paracoccaceae</taxon>
        <taxon>Tabrizicola</taxon>
    </lineage>
</organism>
<dbReference type="NCBIfam" id="NF002696">
    <property type="entry name" value="PRK02487.1-5"/>
    <property type="match status" value="1"/>
</dbReference>
<dbReference type="RefSeq" id="WP_164623108.1">
    <property type="nucleotide sequence ID" value="NZ_JAAIVJ010000001.1"/>
</dbReference>
<proteinExistence type="predicted"/>
<dbReference type="PIRSF" id="PIRSF008757">
    <property type="entry name" value="UCP008757"/>
    <property type="match status" value="1"/>
</dbReference>
<evidence type="ECO:0000313" key="2">
    <source>
        <dbReference type="Proteomes" id="UP000477782"/>
    </source>
</evidence>
<dbReference type="InterPro" id="IPR038084">
    <property type="entry name" value="PduO/GlcC-like_sf"/>
</dbReference>
<sequence length="154" mass="16110">MTPDFPDSAALAAEAAELQLPRFAEPEALALGRILMDLADGLGVVIDIRTPDRTLFHAALPGAAPANDRWAARKSATAFFFQDSSLAVGVRNRAKGETLEKHGLDPAQYADHGGAVPIRVTGVGVVAVATVSGLPQLDDHRLVVRALQALIAGI</sequence>
<dbReference type="Gene3D" id="3.30.450.150">
    <property type="entry name" value="Haem-degrading domain"/>
    <property type="match status" value="1"/>
</dbReference>
<gene>
    <name evidence="1" type="ORF">G4Z14_02210</name>
</gene>
<dbReference type="InterPro" id="IPR005624">
    <property type="entry name" value="PduO/GlcC-like"/>
</dbReference>
<dbReference type="Proteomes" id="UP000477782">
    <property type="component" value="Unassembled WGS sequence"/>
</dbReference>
<dbReference type="Pfam" id="PF03928">
    <property type="entry name" value="HbpS-like"/>
    <property type="match status" value="1"/>
</dbReference>
<protein>
    <submittedName>
        <fullName evidence="1">Heme-degrading domain-containing protein</fullName>
    </submittedName>
</protein>
<dbReference type="EMBL" id="JAAIVJ010000001">
    <property type="protein sequence ID" value="NEY89097.1"/>
    <property type="molecule type" value="Genomic_DNA"/>
</dbReference>
<evidence type="ECO:0000313" key="1">
    <source>
        <dbReference type="EMBL" id="NEY89097.1"/>
    </source>
</evidence>
<dbReference type="AlphaFoldDB" id="A0A6M0QNW5"/>
<comment type="caution">
    <text evidence="1">The sequence shown here is derived from an EMBL/GenBank/DDBJ whole genome shotgun (WGS) entry which is preliminary data.</text>
</comment>
<accession>A0A6M0QNW5</accession>
<reference evidence="1 2" key="1">
    <citation type="submission" date="2020-02" db="EMBL/GenBank/DDBJ databases">
        <authorList>
            <person name="Chen W.-M."/>
        </authorList>
    </citation>
    <scope>NUCLEOTIDE SEQUENCE [LARGE SCALE GENOMIC DNA]</scope>
    <source>
        <strain evidence="1 2">KMS-5</strain>
    </source>
</reference>
<dbReference type="PANTHER" id="PTHR28255:SF1">
    <property type="entry name" value="UPF0303 PROTEIN YBR137W"/>
    <property type="match status" value="1"/>
</dbReference>
<name>A0A6M0QNW5_9RHOB</name>
<dbReference type="InterPro" id="IPR010371">
    <property type="entry name" value="YBR137W-like"/>
</dbReference>
<keyword evidence="2" id="KW-1185">Reference proteome</keyword>
<dbReference type="PANTHER" id="PTHR28255">
    <property type="match status" value="1"/>
</dbReference>
<dbReference type="SUPFAM" id="SSF143744">
    <property type="entry name" value="GlcG-like"/>
    <property type="match status" value="1"/>
</dbReference>